<comment type="caution">
    <text evidence="1">The sequence shown here is derived from an EMBL/GenBank/DDBJ whole genome shotgun (WGS) entry which is preliminary data.</text>
</comment>
<name>A0A840IED2_9ACTN</name>
<dbReference type="EMBL" id="JACHNU010000003">
    <property type="protein sequence ID" value="MBB4663166.1"/>
    <property type="molecule type" value="Genomic_DNA"/>
</dbReference>
<sequence length="339" mass="36941">MRAVNKRGAIIRADVAVVERLVERGMKSPNSEAFVHDGLLMCADLAEAVHAGVNPGPVLQEQTAGFMAFARQNFSEPVLGRNLREAGLSVDQAVAEIGAGTLDPFENVDYPFKEAPYDDADAEKLATTSPDLGEDFVVIPHDEAQRIAHEIADKAAAMFEELAPPPDEVLSILQIGLLGVLNVQGRDPDDVQPDALLVGQTIARMGFNVRMLEFEGYNSAREADLDFLHVFQEWAEDPEFGGPGMDLTITEAAAQIASAETLDADPDDSAAFLWRVPGLGGAIRTLAAQRCVLAATIIDESGDRRSWEHVNSEDLLRTWIFGFAVRYMVELLNDGERMH</sequence>
<proteinExistence type="predicted"/>
<accession>A0A840IED2</accession>
<reference evidence="1 2" key="1">
    <citation type="submission" date="2020-08" db="EMBL/GenBank/DDBJ databases">
        <title>Genomic Encyclopedia of Archaeal and Bacterial Type Strains, Phase II (KMG-II): from individual species to whole genera.</title>
        <authorList>
            <person name="Goeker M."/>
        </authorList>
    </citation>
    <scope>NUCLEOTIDE SEQUENCE [LARGE SCALE GENOMIC DNA]</scope>
    <source>
        <strain evidence="1 2">DSM 23288</strain>
    </source>
</reference>
<keyword evidence="2" id="KW-1185">Reference proteome</keyword>
<dbReference type="AlphaFoldDB" id="A0A840IED2"/>
<dbReference type="RefSeq" id="WP_183342894.1">
    <property type="nucleotide sequence ID" value="NZ_JACHNU010000003.1"/>
</dbReference>
<evidence type="ECO:0000313" key="1">
    <source>
        <dbReference type="EMBL" id="MBB4663166.1"/>
    </source>
</evidence>
<organism evidence="1 2">
    <name type="scientific">Conexibacter arvalis</name>
    <dbReference type="NCBI Taxonomy" id="912552"/>
    <lineage>
        <taxon>Bacteria</taxon>
        <taxon>Bacillati</taxon>
        <taxon>Actinomycetota</taxon>
        <taxon>Thermoleophilia</taxon>
        <taxon>Solirubrobacterales</taxon>
        <taxon>Conexibacteraceae</taxon>
        <taxon>Conexibacter</taxon>
    </lineage>
</organism>
<dbReference type="Proteomes" id="UP000585272">
    <property type="component" value="Unassembled WGS sequence"/>
</dbReference>
<protein>
    <submittedName>
        <fullName evidence="1">Uncharacterized protein</fullName>
    </submittedName>
</protein>
<gene>
    <name evidence="1" type="ORF">BDZ31_002755</name>
</gene>
<evidence type="ECO:0000313" key="2">
    <source>
        <dbReference type="Proteomes" id="UP000585272"/>
    </source>
</evidence>